<dbReference type="GO" id="GO:0016301">
    <property type="term" value="F:kinase activity"/>
    <property type="evidence" value="ECO:0007669"/>
    <property type="project" value="UniProtKB-UniRule"/>
</dbReference>
<dbReference type="RefSeq" id="WP_123217124.1">
    <property type="nucleotide sequence ID" value="NZ_RJTM01000109.1"/>
</dbReference>
<dbReference type="OrthoDB" id="5291879at2"/>
<dbReference type="InterPro" id="IPR016477">
    <property type="entry name" value="Fructo-/Ketosamine-3-kinase"/>
</dbReference>
<comment type="similarity">
    <text evidence="1 2">Belongs to the fructosamine kinase family.</text>
</comment>
<proteinExistence type="inferred from homology"/>
<dbReference type="InterPro" id="IPR011009">
    <property type="entry name" value="Kinase-like_dom_sf"/>
</dbReference>
<accession>A0A3N0E4I1</accession>
<evidence type="ECO:0000256" key="2">
    <source>
        <dbReference type="PIRNR" id="PIRNR006221"/>
    </source>
</evidence>
<gene>
    <name evidence="3" type="ORF">ED312_16525</name>
</gene>
<dbReference type="PIRSF" id="PIRSF006221">
    <property type="entry name" value="Ketosamine-3-kinase"/>
    <property type="match status" value="1"/>
</dbReference>
<dbReference type="Proteomes" id="UP000267469">
    <property type="component" value="Unassembled WGS sequence"/>
</dbReference>
<organism evidence="3 4">
    <name type="scientific">Sinomicrobium pectinilyticum</name>
    <dbReference type="NCBI Taxonomy" id="1084421"/>
    <lineage>
        <taxon>Bacteria</taxon>
        <taxon>Pseudomonadati</taxon>
        <taxon>Bacteroidota</taxon>
        <taxon>Flavobacteriia</taxon>
        <taxon>Flavobacteriales</taxon>
        <taxon>Flavobacteriaceae</taxon>
        <taxon>Sinomicrobium</taxon>
    </lineage>
</organism>
<sequence>MITDTVRNSLNRVLQTEIRNTTPLSGGDINEVYLLDTASGKFVLKLNSASRYPGMFPAEAKGLGTLSRSGAMHTPAVIAHGEEGDEAYLILEHMEAGTPAPDFWHVFGRQLAALHGNTSDSFGFENSNYIGSLPQYNERCKNAVEFYISQRLQPQFRMAYDQGYRFQTDALYKNMQEVIPDERPALVHGDLWNGNYLVCRDGNPCLIDPAVAYGHRETDIAMMHLFGGFPQTVTDAYNEVFPLSEGWGDRLDIWQLYYLLVHLNLFGSGYQLGVRRIIDKYS</sequence>
<dbReference type="Gene3D" id="3.90.1200.10">
    <property type="match status" value="1"/>
</dbReference>
<dbReference type="PANTHER" id="PTHR12149:SF8">
    <property type="entry name" value="PROTEIN-RIBULOSAMINE 3-KINASE"/>
    <property type="match status" value="1"/>
</dbReference>
<dbReference type="Pfam" id="PF03881">
    <property type="entry name" value="Fructosamin_kin"/>
    <property type="match status" value="1"/>
</dbReference>
<dbReference type="PANTHER" id="PTHR12149">
    <property type="entry name" value="FRUCTOSAMINE 3 KINASE-RELATED PROTEIN"/>
    <property type="match status" value="1"/>
</dbReference>
<protein>
    <submittedName>
        <fullName evidence="3">Fructosamine kinase</fullName>
    </submittedName>
</protein>
<keyword evidence="4" id="KW-1185">Reference proteome</keyword>
<dbReference type="AlphaFoldDB" id="A0A3N0E4I1"/>
<comment type="caution">
    <text evidence="3">The sequence shown here is derived from an EMBL/GenBank/DDBJ whole genome shotgun (WGS) entry which is preliminary data.</text>
</comment>
<dbReference type="Gene3D" id="3.30.200.20">
    <property type="entry name" value="Phosphorylase Kinase, domain 1"/>
    <property type="match status" value="1"/>
</dbReference>
<keyword evidence="2 3" id="KW-0418">Kinase</keyword>
<dbReference type="EMBL" id="RJTM01000109">
    <property type="protein sequence ID" value="RNL82751.1"/>
    <property type="molecule type" value="Genomic_DNA"/>
</dbReference>
<keyword evidence="2" id="KW-0808">Transferase</keyword>
<name>A0A3N0E4I1_SINP1</name>
<evidence type="ECO:0000313" key="4">
    <source>
        <dbReference type="Proteomes" id="UP000267469"/>
    </source>
</evidence>
<evidence type="ECO:0000313" key="3">
    <source>
        <dbReference type="EMBL" id="RNL82751.1"/>
    </source>
</evidence>
<evidence type="ECO:0000256" key="1">
    <source>
        <dbReference type="ARBA" id="ARBA00009460"/>
    </source>
</evidence>
<dbReference type="SUPFAM" id="SSF56112">
    <property type="entry name" value="Protein kinase-like (PK-like)"/>
    <property type="match status" value="1"/>
</dbReference>
<reference evidence="3 4" key="1">
    <citation type="submission" date="2018-10" db="EMBL/GenBank/DDBJ databases">
        <title>Sinomicrobium pectinilyticum sp. nov., a pectinase-producing bacterium isolated from alkaline and saline soil, and emended description of the genus Sinomicrobium.</title>
        <authorList>
            <person name="Cheng B."/>
            <person name="Li C."/>
            <person name="Lai Q."/>
            <person name="Du M."/>
            <person name="Shao Z."/>
            <person name="Xu P."/>
            <person name="Yang C."/>
        </authorList>
    </citation>
    <scope>NUCLEOTIDE SEQUENCE [LARGE SCALE GENOMIC DNA]</scope>
    <source>
        <strain evidence="3 4">5DNS001</strain>
    </source>
</reference>